<gene>
    <name evidence="1" type="ORF">AVEN_118697_1</name>
</gene>
<keyword evidence="2" id="KW-1185">Reference proteome</keyword>
<comment type="caution">
    <text evidence="1">The sequence shown here is derived from an EMBL/GenBank/DDBJ whole genome shotgun (WGS) entry which is preliminary data.</text>
</comment>
<protein>
    <submittedName>
        <fullName evidence="1">Uncharacterized protein</fullName>
    </submittedName>
</protein>
<organism evidence="1 2">
    <name type="scientific">Araneus ventricosus</name>
    <name type="common">Orbweaver spider</name>
    <name type="synonym">Epeira ventricosa</name>
    <dbReference type="NCBI Taxonomy" id="182803"/>
    <lineage>
        <taxon>Eukaryota</taxon>
        <taxon>Metazoa</taxon>
        <taxon>Ecdysozoa</taxon>
        <taxon>Arthropoda</taxon>
        <taxon>Chelicerata</taxon>
        <taxon>Arachnida</taxon>
        <taxon>Araneae</taxon>
        <taxon>Araneomorphae</taxon>
        <taxon>Entelegynae</taxon>
        <taxon>Araneoidea</taxon>
        <taxon>Araneidae</taxon>
        <taxon>Araneus</taxon>
    </lineage>
</organism>
<accession>A0A4Y2AZQ3</accession>
<dbReference type="AlphaFoldDB" id="A0A4Y2AZQ3"/>
<proteinExistence type="predicted"/>
<dbReference type="EMBL" id="BGPR01000036">
    <property type="protein sequence ID" value="GBL84334.1"/>
    <property type="molecule type" value="Genomic_DNA"/>
</dbReference>
<evidence type="ECO:0000313" key="2">
    <source>
        <dbReference type="Proteomes" id="UP000499080"/>
    </source>
</evidence>
<name>A0A4Y2AZQ3_ARAVE</name>
<sequence>MGRKNNGEGSHVTTDYHRLENVLQQMLCCSIIPKNDHLILVLQLDSCVRGHSLASAANNLGMVWQSQSVVRNPTTHEISDEGKFLLPMRLSTFVTGSGSLVLAEEKIDCRHVLIPFGNELEEVLVLLLLICRETLPDACVTSSLFCLRKMSSAKLI</sequence>
<evidence type="ECO:0000313" key="1">
    <source>
        <dbReference type="EMBL" id="GBL84334.1"/>
    </source>
</evidence>
<dbReference type="Proteomes" id="UP000499080">
    <property type="component" value="Unassembled WGS sequence"/>
</dbReference>
<reference evidence="1 2" key="1">
    <citation type="journal article" date="2019" name="Sci. Rep.">
        <title>Orb-weaving spider Araneus ventricosus genome elucidates the spidroin gene catalogue.</title>
        <authorList>
            <person name="Kono N."/>
            <person name="Nakamura H."/>
            <person name="Ohtoshi R."/>
            <person name="Moran D.A.P."/>
            <person name="Shinohara A."/>
            <person name="Yoshida Y."/>
            <person name="Fujiwara M."/>
            <person name="Mori M."/>
            <person name="Tomita M."/>
            <person name="Arakawa K."/>
        </authorList>
    </citation>
    <scope>NUCLEOTIDE SEQUENCE [LARGE SCALE GENOMIC DNA]</scope>
</reference>